<feature type="region of interest" description="Disordered" evidence="5">
    <location>
        <begin position="193"/>
        <end position="222"/>
    </location>
</feature>
<dbReference type="CDD" id="cd07302">
    <property type="entry name" value="CHD"/>
    <property type="match status" value="1"/>
</dbReference>
<evidence type="ECO:0000256" key="3">
    <source>
        <dbReference type="ARBA" id="ARBA00022989"/>
    </source>
</evidence>
<feature type="compositionally biased region" description="Polar residues" evidence="5">
    <location>
        <begin position="107"/>
        <end position="118"/>
    </location>
</feature>
<dbReference type="Proteomes" id="UP000654075">
    <property type="component" value="Unassembled WGS sequence"/>
</dbReference>
<dbReference type="OrthoDB" id="60033at2759"/>
<dbReference type="SUPFAM" id="SSF55073">
    <property type="entry name" value="Nucleotide cyclase"/>
    <property type="match status" value="1"/>
</dbReference>
<comment type="subcellular location">
    <subcellularLocation>
        <location evidence="1">Membrane</location>
        <topology evidence="1">Multi-pass membrane protein</topology>
    </subcellularLocation>
</comment>
<dbReference type="PANTHER" id="PTHR43081">
    <property type="entry name" value="ADENYLATE CYCLASE, TERMINAL-DIFFERENTIATION SPECIFIC-RELATED"/>
    <property type="match status" value="1"/>
</dbReference>
<dbReference type="Gene3D" id="3.30.70.1230">
    <property type="entry name" value="Nucleotide cyclase"/>
    <property type="match status" value="1"/>
</dbReference>
<dbReference type="SMART" id="SM00044">
    <property type="entry name" value="CYCc"/>
    <property type="match status" value="1"/>
</dbReference>
<dbReference type="Gene3D" id="6.10.340.10">
    <property type="match status" value="1"/>
</dbReference>
<dbReference type="InterPro" id="IPR029787">
    <property type="entry name" value="Nucleotide_cyclase"/>
</dbReference>
<evidence type="ECO:0000256" key="5">
    <source>
        <dbReference type="SAM" id="MobiDB-lite"/>
    </source>
</evidence>
<dbReference type="GO" id="GO:0035556">
    <property type="term" value="P:intracellular signal transduction"/>
    <property type="evidence" value="ECO:0007669"/>
    <property type="project" value="InterPro"/>
</dbReference>
<keyword evidence="3" id="KW-1133">Transmembrane helix</keyword>
<dbReference type="InterPro" id="IPR001054">
    <property type="entry name" value="A/G_cyclase"/>
</dbReference>
<evidence type="ECO:0000256" key="2">
    <source>
        <dbReference type="ARBA" id="ARBA00022692"/>
    </source>
</evidence>
<keyword evidence="4" id="KW-0472">Membrane</keyword>
<evidence type="ECO:0000259" key="6">
    <source>
        <dbReference type="PROSITE" id="PS50125"/>
    </source>
</evidence>
<feature type="domain" description="Guanylate cyclase" evidence="6">
    <location>
        <begin position="823"/>
        <end position="955"/>
    </location>
</feature>
<feature type="compositionally biased region" description="Low complexity" evidence="5">
    <location>
        <begin position="38"/>
        <end position="48"/>
    </location>
</feature>
<dbReference type="AlphaFoldDB" id="A0A813GSA9"/>
<dbReference type="InterPro" id="IPR005821">
    <property type="entry name" value="Ion_trans_dom"/>
</dbReference>
<comment type="caution">
    <text evidence="7">The sequence shown here is derived from an EMBL/GenBank/DDBJ whole genome shotgun (WGS) entry which is preliminary data.</text>
</comment>
<evidence type="ECO:0000256" key="4">
    <source>
        <dbReference type="ARBA" id="ARBA00023136"/>
    </source>
</evidence>
<evidence type="ECO:0000313" key="7">
    <source>
        <dbReference type="EMBL" id="CAE8625780.1"/>
    </source>
</evidence>
<feature type="region of interest" description="Disordered" evidence="5">
    <location>
        <begin position="30"/>
        <end position="119"/>
    </location>
</feature>
<name>A0A813GSA9_POLGL</name>
<keyword evidence="2" id="KW-0812">Transmembrane</keyword>
<dbReference type="EMBL" id="CAJNNV010028789">
    <property type="protein sequence ID" value="CAE8625780.1"/>
    <property type="molecule type" value="Genomic_DNA"/>
</dbReference>
<dbReference type="InterPro" id="IPR050697">
    <property type="entry name" value="Adenylyl/Guanylyl_Cyclase_3/4"/>
</dbReference>
<dbReference type="PROSITE" id="PS50125">
    <property type="entry name" value="GUANYLATE_CYCLASE_2"/>
    <property type="match status" value="1"/>
</dbReference>
<gene>
    <name evidence="7" type="ORF">PGLA1383_LOCUS42763</name>
</gene>
<proteinExistence type="predicted"/>
<dbReference type="Pfam" id="PF00211">
    <property type="entry name" value="Guanylate_cyc"/>
    <property type="match status" value="1"/>
</dbReference>
<dbReference type="Gene3D" id="1.10.287.70">
    <property type="match status" value="1"/>
</dbReference>
<evidence type="ECO:0000313" key="8">
    <source>
        <dbReference type="Proteomes" id="UP000654075"/>
    </source>
</evidence>
<dbReference type="GO" id="GO:0009190">
    <property type="term" value="P:cyclic nucleotide biosynthetic process"/>
    <property type="evidence" value="ECO:0007669"/>
    <property type="project" value="InterPro"/>
</dbReference>
<protein>
    <recommendedName>
        <fullName evidence="6">Guanylate cyclase domain-containing protein</fullName>
    </recommendedName>
</protein>
<keyword evidence="8" id="KW-1185">Reference proteome</keyword>
<dbReference type="Pfam" id="PF00520">
    <property type="entry name" value="Ion_trans"/>
    <property type="match status" value="1"/>
</dbReference>
<organism evidence="7 8">
    <name type="scientific">Polarella glacialis</name>
    <name type="common">Dinoflagellate</name>
    <dbReference type="NCBI Taxonomy" id="89957"/>
    <lineage>
        <taxon>Eukaryota</taxon>
        <taxon>Sar</taxon>
        <taxon>Alveolata</taxon>
        <taxon>Dinophyceae</taxon>
        <taxon>Suessiales</taxon>
        <taxon>Suessiaceae</taxon>
        <taxon>Polarella</taxon>
    </lineage>
</organism>
<reference evidence="7" key="1">
    <citation type="submission" date="2021-02" db="EMBL/GenBank/DDBJ databases">
        <authorList>
            <person name="Dougan E. K."/>
            <person name="Rhodes N."/>
            <person name="Thang M."/>
            <person name="Chan C."/>
        </authorList>
    </citation>
    <scope>NUCLEOTIDE SEQUENCE</scope>
</reference>
<dbReference type="PANTHER" id="PTHR43081:SF1">
    <property type="entry name" value="ADENYLATE CYCLASE, TERMINAL-DIFFERENTIATION SPECIFIC"/>
    <property type="match status" value="1"/>
</dbReference>
<evidence type="ECO:0000256" key="1">
    <source>
        <dbReference type="ARBA" id="ARBA00004141"/>
    </source>
</evidence>
<accession>A0A813GSA9</accession>
<sequence length="1102" mass="122620">MAPERACSPSSSSLRAGGVAMDESCLCSVSVPIQNLSPTPTTQTTPTTARPRESPRESQPADSEPRIPVLARDAEPTLPSIYPRCIPSASPTAKGEDSGADDDMEDSGNSGDDLSESGTLGLVSFGAEEEAEVGQGALSIPELPRLVSLDSQLFVEGLPEVLPVQNHFPGNGNGSKPDWDDYLDNVLGQEFSMRADAGNGDGGDDPPGTPGTPATPGSTRPVKTFWTQEGLKTEIGDEKPLSSWRQSCGSLAEHKWWVSCFMTMTIYALYAPDLDELYGTQESSADLRVSTSIVACMFLVEILVQCFGKPGYMRGAYFWLDSVALISLIPDTYLIQLMSDNNAFVAGRSSRLTRMIRVATQSSRVARLNRLSRMVRVAALIPRLQRLMGHKVEENDTERLLEKKLYRVFCFLDEDFDGYVSRPAGQRCQNKLLDLAKIKAPSRWGYKLRRQMSRVQTRTFTEDPPTAYSLRIKTAFGISQAKELMSYEEFQNCLMKDVELSTWLRKTVGRQLKQGNNMQSVRQRNSDYIGVKVALSVLAILFILSISEAVVEDTSFRWGFQTICSLVKKQHGGISALGLDISKISRSQVELWIRGVPENSASLFFAAEQTRQLLYLEVERAVFCNQILTTDHCVLPNRTASVWDQRESLHQIDQDLTNSKIRLRDLVLLRSPDFDSEDRDVSAEEMERQTHSLAIVQDRAAVEMTAKLSLLTTSLVIVIILSGITMLTKDLTYLSRNLLKPLVELTDEIESIARLDLAGAYSSQAEDTKGGPDLSEIRLMRRSFDNMKMAIRSWGKYVPWPVVHLMLRKDAGANLEVTEKEVSVFFSDIEGFTSIGASLPPERQLLLLSRYFHDMSQVIEDHGGIVLEFIGDAIMSIYGAPLVNEAHPAAAVESAIQMLAALTTMNHWFAARNLPKLRIRCGVHTGKVLVGNMGFRSRMKYGIVGRESDIPGRLEELNKSYGTEMLISHTTYSRLDDLTTLRLLIRPIDIVYLVPDAPLEGRLCSLVYQVFEPSRQPKKAAAQSKAVGLQYQAILCYRDRDFGRAAQLFQEVQINLGTDKDTASEVMLKRSQSYAQKPPPTDWDGVWDRVSEEMEENALSGQ</sequence>